<dbReference type="GO" id="GO:0005789">
    <property type="term" value="C:endoplasmic reticulum membrane"/>
    <property type="evidence" value="ECO:0007669"/>
    <property type="project" value="UniProtKB-SubCell"/>
</dbReference>
<feature type="region of interest" description="Disordered" evidence="9">
    <location>
        <begin position="1"/>
        <end position="67"/>
    </location>
</feature>
<comment type="caution">
    <text evidence="11">The sequence shown here is derived from an EMBL/GenBank/DDBJ whole genome shotgun (WGS) entry which is preliminary data.</text>
</comment>
<sequence>MTRFRISFESSVDNNKVTATNSKKSSNSYSDPAGYSSSVYQHKPVTSHQKKLALKNKKDEKSDADDEEKSLATLKLKKAWEVALAPGKNFPMQMFMMWMSGNTVQIFSMMIVGMLIFSSIKAILSWQARSSQDLQQTLNDLLIDPLIYPKLVYLLLQFANLGLGIYKVDSMGLLPTTQSDWLAFLKPKEFLENVVGGIKL</sequence>
<protein>
    <recommendedName>
        <fullName evidence="3 8">ER membrane protein complex subunit 4</fullName>
    </recommendedName>
</protein>
<dbReference type="AlphaFoldDB" id="A0AAD5Y123"/>
<feature type="transmembrane region" description="Helical" evidence="10">
    <location>
        <begin position="146"/>
        <end position="166"/>
    </location>
</feature>
<feature type="compositionally biased region" description="Polar residues" evidence="9">
    <location>
        <begin position="8"/>
        <end position="47"/>
    </location>
</feature>
<dbReference type="PANTHER" id="PTHR19315">
    <property type="entry name" value="ER MEMBRANE PROTEIN COMPLEX SUBUNIT 4"/>
    <property type="match status" value="1"/>
</dbReference>
<keyword evidence="12" id="KW-1185">Reference proteome</keyword>
<evidence type="ECO:0000256" key="9">
    <source>
        <dbReference type="SAM" id="MobiDB-lite"/>
    </source>
</evidence>
<comment type="similarity">
    <text evidence="2 8">Belongs to the EMC4 family.</text>
</comment>
<dbReference type="Proteomes" id="UP001211065">
    <property type="component" value="Unassembled WGS sequence"/>
</dbReference>
<dbReference type="EMBL" id="JADGJW010000044">
    <property type="protein sequence ID" value="KAJ3226094.1"/>
    <property type="molecule type" value="Genomic_DNA"/>
</dbReference>
<reference evidence="11" key="1">
    <citation type="submission" date="2020-05" db="EMBL/GenBank/DDBJ databases">
        <title>Phylogenomic resolution of chytrid fungi.</title>
        <authorList>
            <person name="Stajich J.E."/>
            <person name="Amses K."/>
            <person name="Simmons R."/>
            <person name="Seto K."/>
            <person name="Myers J."/>
            <person name="Bonds A."/>
            <person name="Quandt C.A."/>
            <person name="Barry K."/>
            <person name="Liu P."/>
            <person name="Grigoriev I."/>
            <person name="Longcore J.E."/>
            <person name="James T.Y."/>
        </authorList>
    </citation>
    <scope>NUCLEOTIDE SEQUENCE</scope>
    <source>
        <strain evidence="11">JEL0476</strain>
    </source>
</reference>
<evidence type="ECO:0000256" key="3">
    <source>
        <dbReference type="ARBA" id="ARBA00020820"/>
    </source>
</evidence>
<evidence type="ECO:0000256" key="10">
    <source>
        <dbReference type="SAM" id="Phobius"/>
    </source>
</evidence>
<feature type="transmembrane region" description="Helical" evidence="10">
    <location>
        <begin position="104"/>
        <end position="126"/>
    </location>
</feature>
<keyword evidence="6 10" id="KW-1133">Transmembrane helix</keyword>
<evidence type="ECO:0000256" key="4">
    <source>
        <dbReference type="ARBA" id="ARBA00022692"/>
    </source>
</evidence>
<dbReference type="Pfam" id="PF06417">
    <property type="entry name" value="EMC4"/>
    <property type="match status" value="1"/>
</dbReference>
<evidence type="ECO:0000256" key="2">
    <source>
        <dbReference type="ARBA" id="ARBA00007715"/>
    </source>
</evidence>
<keyword evidence="5" id="KW-0256">Endoplasmic reticulum</keyword>
<evidence type="ECO:0000256" key="8">
    <source>
        <dbReference type="PIRNR" id="PIRNR017207"/>
    </source>
</evidence>
<evidence type="ECO:0000256" key="6">
    <source>
        <dbReference type="ARBA" id="ARBA00022989"/>
    </source>
</evidence>
<keyword evidence="7 8" id="KW-0472">Membrane</keyword>
<dbReference type="InterPro" id="IPR009445">
    <property type="entry name" value="TMEM85/Emc4"/>
</dbReference>
<proteinExistence type="inferred from homology"/>
<gene>
    <name evidence="11" type="ORF">HK099_005563</name>
</gene>
<evidence type="ECO:0000256" key="5">
    <source>
        <dbReference type="ARBA" id="ARBA00022824"/>
    </source>
</evidence>
<evidence type="ECO:0000313" key="12">
    <source>
        <dbReference type="Proteomes" id="UP001211065"/>
    </source>
</evidence>
<dbReference type="PIRSF" id="PIRSF017207">
    <property type="entry name" value="UCP017207_TM-p85"/>
    <property type="match status" value="1"/>
</dbReference>
<evidence type="ECO:0000256" key="1">
    <source>
        <dbReference type="ARBA" id="ARBA00004477"/>
    </source>
</evidence>
<keyword evidence="4 10" id="KW-0812">Transmembrane</keyword>
<evidence type="ECO:0000256" key="7">
    <source>
        <dbReference type="ARBA" id="ARBA00023136"/>
    </source>
</evidence>
<name>A0AAD5Y123_9FUNG</name>
<organism evidence="11 12">
    <name type="scientific">Clydaea vesicula</name>
    <dbReference type="NCBI Taxonomy" id="447962"/>
    <lineage>
        <taxon>Eukaryota</taxon>
        <taxon>Fungi</taxon>
        <taxon>Fungi incertae sedis</taxon>
        <taxon>Chytridiomycota</taxon>
        <taxon>Chytridiomycota incertae sedis</taxon>
        <taxon>Chytridiomycetes</taxon>
        <taxon>Lobulomycetales</taxon>
        <taxon>Lobulomycetaceae</taxon>
        <taxon>Clydaea</taxon>
    </lineage>
</organism>
<comment type="subcellular location">
    <subcellularLocation>
        <location evidence="1">Endoplasmic reticulum membrane</location>
        <topology evidence="1">Multi-pass membrane protein</topology>
    </subcellularLocation>
</comment>
<evidence type="ECO:0000313" key="11">
    <source>
        <dbReference type="EMBL" id="KAJ3226094.1"/>
    </source>
</evidence>
<accession>A0AAD5Y123</accession>